<protein>
    <submittedName>
        <fullName evidence="1">Uncharacterized protein</fullName>
    </submittedName>
</protein>
<name>A0ACC3N4H5_9PEZI</name>
<evidence type="ECO:0000313" key="2">
    <source>
        <dbReference type="Proteomes" id="UP001281147"/>
    </source>
</evidence>
<dbReference type="Proteomes" id="UP001281147">
    <property type="component" value="Unassembled WGS sequence"/>
</dbReference>
<comment type="caution">
    <text evidence="1">The sequence shown here is derived from an EMBL/GenBank/DDBJ whole genome shotgun (WGS) entry which is preliminary data.</text>
</comment>
<keyword evidence="2" id="KW-1185">Reference proteome</keyword>
<reference evidence="1" key="1">
    <citation type="submission" date="2023-07" db="EMBL/GenBank/DDBJ databases">
        <title>Black Yeasts Isolated from many extreme environments.</title>
        <authorList>
            <person name="Coleine C."/>
            <person name="Stajich J.E."/>
            <person name="Selbmann L."/>
        </authorList>
    </citation>
    <scope>NUCLEOTIDE SEQUENCE</scope>
    <source>
        <strain evidence="1">CCFEE 5714</strain>
    </source>
</reference>
<dbReference type="EMBL" id="JAUTXU010000091">
    <property type="protein sequence ID" value="KAK3709603.1"/>
    <property type="molecule type" value="Genomic_DNA"/>
</dbReference>
<organism evidence="1 2">
    <name type="scientific">Vermiconidia calcicola</name>
    <dbReference type="NCBI Taxonomy" id="1690605"/>
    <lineage>
        <taxon>Eukaryota</taxon>
        <taxon>Fungi</taxon>
        <taxon>Dikarya</taxon>
        <taxon>Ascomycota</taxon>
        <taxon>Pezizomycotina</taxon>
        <taxon>Dothideomycetes</taxon>
        <taxon>Dothideomycetidae</taxon>
        <taxon>Mycosphaerellales</taxon>
        <taxon>Extremaceae</taxon>
        <taxon>Vermiconidia</taxon>
    </lineage>
</organism>
<accession>A0ACC3N4H5</accession>
<evidence type="ECO:0000313" key="1">
    <source>
        <dbReference type="EMBL" id="KAK3709603.1"/>
    </source>
</evidence>
<gene>
    <name evidence="1" type="ORF">LTR37_010824</name>
</gene>
<sequence>MAPAHDALSVPEVLESIVLGLPLRQMMLTRRVCREFDRIITSSTAIQRALFLLPSESQALVPHESEHKTLGDGSGVTWKNGSGQVTIPILNPFIRVYGRNSRRFESGFHSLSEYVRLLDPCSVFEYDPLGGRYASARSLVQESQGSFKNMLATQPSVVLPPNSILTFGTRGNTQEDQQASDGLNALTYGRLVERAGSVFGHSQRSFALHGGDKWAVLKKTVDEITGYEMLQTLAGGYAGSDKSLFWFEEFFKRLTDSEGRNDYKRCW</sequence>
<proteinExistence type="predicted"/>